<name>A0ABV9WLN9_9ACTN</name>
<organism evidence="1 2">
    <name type="scientific">Dactylosporangium cerinum</name>
    <dbReference type="NCBI Taxonomy" id="1434730"/>
    <lineage>
        <taxon>Bacteria</taxon>
        <taxon>Bacillati</taxon>
        <taxon>Actinomycetota</taxon>
        <taxon>Actinomycetes</taxon>
        <taxon>Micromonosporales</taxon>
        <taxon>Micromonosporaceae</taxon>
        <taxon>Dactylosporangium</taxon>
    </lineage>
</organism>
<evidence type="ECO:0000313" key="1">
    <source>
        <dbReference type="EMBL" id="MFC5008447.1"/>
    </source>
</evidence>
<gene>
    <name evidence="1" type="ORF">ACFPIJ_62885</name>
</gene>
<dbReference type="Proteomes" id="UP001595912">
    <property type="component" value="Unassembled WGS sequence"/>
</dbReference>
<protein>
    <submittedName>
        <fullName evidence="1">Uncharacterized protein</fullName>
    </submittedName>
</protein>
<reference evidence="2" key="1">
    <citation type="journal article" date="2019" name="Int. J. Syst. Evol. Microbiol.">
        <title>The Global Catalogue of Microorganisms (GCM) 10K type strain sequencing project: providing services to taxonomists for standard genome sequencing and annotation.</title>
        <authorList>
            <consortium name="The Broad Institute Genomics Platform"/>
            <consortium name="The Broad Institute Genome Sequencing Center for Infectious Disease"/>
            <person name="Wu L."/>
            <person name="Ma J."/>
        </authorList>
    </citation>
    <scope>NUCLEOTIDE SEQUENCE [LARGE SCALE GENOMIC DNA]</scope>
    <source>
        <strain evidence="2">CGMCC 4.7152</strain>
    </source>
</reference>
<proteinExistence type="predicted"/>
<comment type="caution">
    <text evidence="1">The sequence shown here is derived from an EMBL/GenBank/DDBJ whole genome shotgun (WGS) entry which is preliminary data.</text>
</comment>
<accession>A0ABV9WLN9</accession>
<keyword evidence="2" id="KW-1185">Reference proteome</keyword>
<evidence type="ECO:0000313" key="2">
    <source>
        <dbReference type="Proteomes" id="UP001595912"/>
    </source>
</evidence>
<sequence>MAKATAATLSRPSGSSPLPELKASWWESHSVALANVRFGAMARRLPTVLRQVTG</sequence>
<dbReference type="EMBL" id="JBHSIU010000131">
    <property type="protein sequence ID" value="MFC5008447.1"/>
    <property type="molecule type" value="Genomic_DNA"/>
</dbReference>
<dbReference type="RefSeq" id="WP_380129387.1">
    <property type="nucleotide sequence ID" value="NZ_JBHSIU010000131.1"/>
</dbReference>